<dbReference type="AlphaFoldDB" id="A0AA92LUW7"/>
<sequence>MKGHSNIESIRHDYNAENIIQAKNMSNAVVPELLCHPHFIERRPGKK</sequence>
<organism evidence="1 2">
    <name type="scientific">Vibrio diabolicus</name>
    <dbReference type="NCBI Taxonomy" id="50719"/>
    <lineage>
        <taxon>Bacteria</taxon>
        <taxon>Pseudomonadati</taxon>
        <taxon>Pseudomonadota</taxon>
        <taxon>Gammaproteobacteria</taxon>
        <taxon>Vibrionales</taxon>
        <taxon>Vibrionaceae</taxon>
        <taxon>Vibrio</taxon>
        <taxon>Vibrio diabolicus subgroup</taxon>
    </lineage>
</organism>
<proteinExistence type="predicted"/>
<dbReference type="Proteomes" id="UP000596337">
    <property type="component" value="Plasmid pSLV18-213K"/>
</dbReference>
<dbReference type="RefSeq" id="WP_203346277.1">
    <property type="nucleotide sequence ID" value="NZ_CP069194.1"/>
</dbReference>
<geneLocation type="plasmid" evidence="1 2">
    <name>pSLV18-213K</name>
</geneLocation>
<dbReference type="EMBL" id="CP069194">
    <property type="protein sequence ID" value="QRG81451.1"/>
    <property type="molecule type" value="Genomic_DNA"/>
</dbReference>
<reference evidence="1 2" key="1">
    <citation type="submission" date="2021-01" db="EMBL/GenBank/DDBJ databases">
        <title>Characterization of a novel blaVMB-2- harboring plasmid in Vibrio diabolicus.</title>
        <authorList>
            <person name="Liu M."/>
        </authorList>
    </citation>
    <scope>NUCLEOTIDE SEQUENCE [LARGE SCALE GENOMIC DNA]</scope>
    <source>
        <strain evidence="1 2">SLV18</strain>
        <plasmid evidence="1 2">pSLV18-213K</plasmid>
    </source>
</reference>
<evidence type="ECO:0000313" key="1">
    <source>
        <dbReference type="EMBL" id="QRG81451.1"/>
    </source>
</evidence>
<evidence type="ECO:0000313" key="2">
    <source>
        <dbReference type="Proteomes" id="UP000596337"/>
    </source>
</evidence>
<name>A0AA92LUW7_9VIBR</name>
<protein>
    <submittedName>
        <fullName evidence="1">Uncharacterized protein</fullName>
    </submittedName>
</protein>
<keyword evidence="1" id="KW-0614">Plasmid</keyword>
<gene>
    <name evidence="1" type="ORF">JOS67_00270</name>
</gene>
<accession>A0AA92LUW7</accession>